<proteinExistence type="inferred from homology"/>
<dbReference type="Gene3D" id="1.25.40.10">
    <property type="entry name" value="Tetratricopeptide repeat domain"/>
    <property type="match status" value="1"/>
</dbReference>
<dbReference type="InterPro" id="IPR011990">
    <property type="entry name" value="TPR-like_helical_dom_sf"/>
</dbReference>
<organism evidence="11 12">
    <name type="scientific">Paralcaligenes ureilyticus</name>
    <dbReference type="NCBI Taxonomy" id="627131"/>
    <lineage>
        <taxon>Bacteria</taxon>
        <taxon>Pseudomonadati</taxon>
        <taxon>Pseudomonadota</taxon>
        <taxon>Betaproteobacteria</taxon>
        <taxon>Burkholderiales</taxon>
        <taxon>Alcaligenaceae</taxon>
        <taxon>Paralcaligenes</taxon>
    </lineage>
</organism>
<keyword evidence="3 9" id="KW-0812">Transmembrane</keyword>
<accession>A0A4R3LZK7</accession>
<dbReference type="OrthoDB" id="8521102at2"/>
<dbReference type="PIRSF" id="PIRSF006170">
    <property type="entry name" value="YfgM"/>
    <property type="match status" value="1"/>
</dbReference>
<evidence type="ECO:0000256" key="3">
    <source>
        <dbReference type="ARBA" id="ARBA00022692"/>
    </source>
</evidence>
<evidence type="ECO:0000256" key="2">
    <source>
        <dbReference type="ARBA" id="ARBA00022475"/>
    </source>
</evidence>
<dbReference type="RefSeq" id="WP_132583420.1">
    <property type="nucleotide sequence ID" value="NZ_SMAJ01000010.1"/>
</dbReference>
<evidence type="ECO:0000256" key="4">
    <source>
        <dbReference type="ARBA" id="ARBA00022989"/>
    </source>
</evidence>
<evidence type="ECO:0000259" key="10">
    <source>
        <dbReference type="Pfam" id="PF09976"/>
    </source>
</evidence>
<dbReference type="InterPro" id="IPR026039">
    <property type="entry name" value="YfgM"/>
</dbReference>
<comment type="subcellular location">
    <subcellularLocation>
        <location evidence="1">Cell membrane</location>
        <topology evidence="1">Single-pass type II membrane protein</topology>
    </subcellularLocation>
</comment>
<dbReference type="AlphaFoldDB" id="A0A4R3LZK7"/>
<keyword evidence="5 9" id="KW-0472">Membrane</keyword>
<dbReference type="Proteomes" id="UP000295525">
    <property type="component" value="Unassembled WGS sequence"/>
</dbReference>
<evidence type="ECO:0000256" key="1">
    <source>
        <dbReference type="ARBA" id="ARBA00004401"/>
    </source>
</evidence>
<protein>
    <recommendedName>
        <fullName evidence="8">Ancillary SecYEG translocon subunit</fullName>
    </recommendedName>
</protein>
<evidence type="ECO:0000256" key="8">
    <source>
        <dbReference type="ARBA" id="ARBA00024235"/>
    </source>
</evidence>
<dbReference type="Pfam" id="PF09976">
    <property type="entry name" value="TPR_21"/>
    <property type="match status" value="1"/>
</dbReference>
<reference evidence="11 12" key="1">
    <citation type="submission" date="2019-03" db="EMBL/GenBank/DDBJ databases">
        <title>Genomic Encyclopedia of Type Strains, Phase IV (KMG-IV): sequencing the most valuable type-strain genomes for metagenomic binning, comparative biology and taxonomic classification.</title>
        <authorList>
            <person name="Goeker M."/>
        </authorList>
    </citation>
    <scope>NUCLEOTIDE SEQUENCE [LARGE SCALE GENOMIC DNA]</scope>
    <source>
        <strain evidence="11 12">DSM 24591</strain>
    </source>
</reference>
<gene>
    <name evidence="11" type="ORF">EDC26_11079</name>
</gene>
<feature type="domain" description="Ancillary SecYEG translocon subunit/Cell division coordinator CpoB TPR" evidence="10">
    <location>
        <begin position="15"/>
        <end position="209"/>
    </location>
</feature>
<keyword evidence="2" id="KW-1003">Cell membrane</keyword>
<comment type="similarity">
    <text evidence="7">Belongs to the YfgM family.</text>
</comment>
<keyword evidence="4 9" id="KW-1133">Transmembrane helix</keyword>
<comment type="caution">
    <text evidence="11">The sequence shown here is derived from an EMBL/GenBank/DDBJ whole genome shotgun (WGS) entry which is preliminary data.</text>
</comment>
<evidence type="ECO:0000256" key="9">
    <source>
        <dbReference type="SAM" id="Phobius"/>
    </source>
</evidence>
<dbReference type="InterPro" id="IPR018704">
    <property type="entry name" value="SecYEG/CpoB_TPR"/>
</dbReference>
<dbReference type="GO" id="GO:0005886">
    <property type="term" value="C:plasma membrane"/>
    <property type="evidence" value="ECO:0007669"/>
    <property type="project" value="UniProtKB-SubCell"/>
</dbReference>
<name>A0A4R3LZK7_9BURK</name>
<evidence type="ECO:0000256" key="6">
    <source>
        <dbReference type="ARBA" id="ARBA00023186"/>
    </source>
</evidence>
<dbReference type="SUPFAM" id="SSF48452">
    <property type="entry name" value="TPR-like"/>
    <property type="match status" value="1"/>
</dbReference>
<dbReference type="EMBL" id="SMAJ01000010">
    <property type="protein sequence ID" value="TCT05339.1"/>
    <property type="molecule type" value="Genomic_DNA"/>
</dbReference>
<keyword evidence="12" id="KW-1185">Reference proteome</keyword>
<evidence type="ECO:0000313" key="11">
    <source>
        <dbReference type="EMBL" id="TCT05339.1"/>
    </source>
</evidence>
<keyword evidence="6" id="KW-0143">Chaperone</keyword>
<dbReference type="PANTHER" id="PTHR38035">
    <property type="entry name" value="UPF0070 PROTEIN YFGM"/>
    <property type="match status" value="1"/>
</dbReference>
<evidence type="ECO:0000256" key="5">
    <source>
        <dbReference type="ARBA" id="ARBA00023136"/>
    </source>
</evidence>
<sequence length="211" mass="22856">MAYDLEEQEKLDALRAWWDRYGTLCAALLFVAVAAVVGWRGWQWYQGHQAAQAMSYFEALETATGEQGSDAVARIKAASETLRSEFPKTGYTSRGLLVAADALQARHDLDGARTQLEWLIKNSPDTALVPLAKLRLAGILLEQKQYDPALALVKDAPASFAGLFADRRGDILAAQGKKAEAKAAWEAARKSLGTDPVAQIIQLKIDALGGA</sequence>
<evidence type="ECO:0000313" key="12">
    <source>
        <dbReference type="Proteomes" id="UP000295525"/>
    </source>
</evidence>
<evidence type="ECO:0000256" key="7">
    <source>
        <dbReference type="ARBA" id="ARBA00024197"/>
    </source>
</evidence>
<dbReference type="GO" id="GO:0044877">
    <property type="term" value="F:protein-containing complex binding"/>
    <property type="evidence" value="ECO:0007669"/>
    <property type="project" value="InterPro"/>
</dbReference>
<dbReference type="PANTHER" id="PTHR38035:SF1">
    <property type="entry name" value="ANCILLARY SECYEG TRANSLOCON SUBUNIT"/>
    <property type="match status" value="1"/>
</dbReference>
<feature type="transmembrane region" description="Helical" evidence="9">
    <location>
        <begin position="20"/>
        <end position="39"/>
    </location>
</feature>